<evidence type="ECO:0000313" key="1">
    <source>
        <dbReference type="EMBL" id="SHG33846.1"/>
    </source>
</evidence>
<dbReference type="EMBL" id="FQWH01000002">
    <property type="protein sequence ID" value="SHG33846.1"/>
    <property type="molecule type" value="Genomic_DNA"/>
</dbReference>
<evidence type="ECO:0000313" key="2">
    <source>
        <dbReference type="Proteomes" id="UP000184112"/>
    </source>
</evidence>
<accession>A0A1M5IZW0</accession>
<sequence>MLFVYICCEFKNIDNPQKSYFIMSKMMFDYTKSILERVSFDPVLFCKELEKAIKTLLPYEMEQLQEWLLSFVIEKPELKPSLQLIKV</sequence>
<proteinExistence type="predicted"/>
<reference evidence="1 2" key="1">
    <citation type="submission" date="2016-11" db="EMBL/GenBank/DDBJ databases">
        <authorList>
            <person name="Jaros S."/>
            <person name="Januszkiewicz K."/>
            <person name="Wedrychowicz H."/>
        </authorList>
    </citation>
    <scope>NUCLEOTIDE SEQUENCE [LARGE SCALE GENOMIC DNA]</scope>
    <source>
        <strain evidence="1 2">DSM 6792</strain>
    </source>
</reference>
<protein>
    <submittedName>
        <fullName evidence="1">Uncharacterized protein</fullName>
    </submittedName>
</protein>
<dbReference type="OMA" id="VYICCEF"/>
<dbReference type="AlphaFoldDB" id="A0A1M5IZW0"/>
<name>A0A1M5IZW0_FLAJO</name>
<organism evidence="1 2">
    <name type="scientific">Flavobacterium johnsoniae</name>
    <name type="common">Cytophaga johnsonae</name>
    <dbReference type="NCBI Taxonomy" id="986"/>
    <lineage>
        <taxon>Bacteria</taxon>
        <taxon>Pseudomonadati</taxon>
        <taxon>Bacteroidota</taxon>
        <taxon>Flavobacteriia</taxon>
        <taxon>Flavobacteriales</taxon>
        <taxon>Flavobacteriaceae</taxon>
        <taxon>Flavobacterium</taxon>
    </lineage>
</organism>
<dbReference type="Proteomes" id="UP000184112">
    <property type="component" value="Unassembled WGS sequence"/>
</dbReference>
<gene>
    <name evidence="1" type="ORF">SAMN05444388_102324</name>
</gene>